<protein>
    <submittedName>
        <fullName evidence="1">Uncharacterized protein</fullName>
    </submittedName>
</protein>
<comment type="caution">
    <text evidence="1">The sequence shown here is derived from an EMBL/GenBank/DDBJ whole genome shotgun (WGS) entry which is preliminary data.</text>
</comment>
<reference evidence="1" key="1">
    <citation type="submission" date="2022-03" db="EMBL/GenBank/DDBJ databases">
        <authorList>
            <person name="Sayadi A."/>
        </authorList>
    </citation>
    <scope>NUCLEOTIDE SEQUENCE</scope>
</reference>
<accession>A0A9P0Q0P1</accession>
<dbReference type="Proteomes" id="UP001152888">
    <property type="component" value="Unassembled WGS sequence"/>
</dbReference>
<keyword evidence="2" id="KW-1185">Reference proteome</keyword>
<evidence type="ECO:0000313" key="1">
    <source>
        <dbReference type="EMBL" id="CAH2004304.1"/>
    </source>
</evidence>
<sequence>MYSSIIVIYYTTSS</sequence>
<gene>
    <name evidence="1" type="ORF">ACAOBT_LOCUS27914</name>
</gene>
<evidence type="ECO:0000313" key="2">
    <source>
        <dbReference type="Proteomes" id="UP001152888"/>
    </source>
</evidence>
<organism evidence="1 2">
    <name type="scientific">Acanthoscelides obtectus</name>
    <name type="common">Bean weevil</name>
    <name type="synonym">Bruchus obtectus</name>
    <dbReference type="NCBI Taxonomy" id="200917"/>
    <lineage>
        <taxon>Eukaryota</taxon>
        <taxon>Metazoa</taxon>
        <taxon>Ecdysozoa</taxon>
        <taxon>Arthropoda</taxon>
        <taxon>Hexapoda</taxon>
        <taxon>Insecta</taxon>
        <taxon>Pterygota</taxon>
        <taxon>Neoptera</taxon>
        <taxon>Endopterygota</taxon>
        <taxon>Coleoptera</taxon>
        <taxon>Polyphaga</taxon>
        <taxon>Cucujiformia</taxon>
        <taxon>Chrysomeloidea</taxon>
        <taxon>Chrysomelidae</taxon>
        <taxon>Bruchinae</taxon>
        <taxon>Bruchini</taxon>
        <taxon>Acanthoscelides</taxon>
    </lineage>
</organism>
<dbReference type="EMBL" id="CAKOFQ010007583">
    <property type="protein sequence ID" value="CAH2004304.1"/>
    <property type="molecule type" value="Genomic_DNA"/>
</dbReference>
<proteinExistence type="predicted"/>
<dbReference type="OrthoDB" id="10453927at2759"/>
<name>A0A9P0Q0P1_ACAOB</name>